<dbReference type="EC" id="5.3.1.6" evidence="3"/>
<protein>
    <recommendedName>
        <fullName evidence="3">Ribose-5-phosphate isomerase A</fullName>
        <ecNumber evidence="3">5.3.1.6</ecNumber>
    </recommendedName>
    <alternativeName>
        <fullName evidence="3">Phosphoriboisomerase A</fullName>
        <shortName evidence="3">PRI</shortName>
    </alternativeName>
</protein>
<dbReference type="NCBIfam" id="TIGR00021">
    <property type="entry name" value="rpiA"/>
    <property type="match status" value="1"/>
</dbReference>
<reference evidence="5" key="1">
    <citation type="submission" date="2016-11" db="EMBL/GenBank/DDBJ databases">
        <authorList>
            <person name="Varghese N."/>
            <person name="Submissions S."/>
        </authorList>
    </citation>
    <scope>NUCLEOTIDE SEQUENCE [LARGE SCALE GENOMIC DNA]</scope>
    <source>
        <strain evidence="5">DSM 27619</strain>
    </source>
</reference>
<dbReference type="Gene3D" id="3.30.70.260">
    <property type="match status" value="1"/>
</dbReference>
<comment type="catalytic activity">
    <reaction evidence="1 3">
        <text>aldehydo-D-ribose 5-phosphate = D-ribulose 5-phosphate</text>
        <dbReference type="Rhea" id="RHEA:14657"/>
        <dbReference type="ChEBI" id="CHEBI:58121"/>
        <dbReference type="ChEBI" id="CHEBI:58273"/>
        <dbReference type="EC" id="5.3.1.6"/>
    </reaction>
</comment>
<dbReference type="InterPro" id="IPR020672">
    <property type="entry name" value="Ribose5P_isomerase_typA_subgr"/>
</dbReference>
<proteinExistence type="inferred from homology"/>
<dbReference type="GO" id="GO:0005829">
    <property type="term" value="C:cytosol"/>
    <property type="evidence" value="ECO:0007669"/>
    <property type="project" value="TreeGrafter"/>
</dbReference>
<dbReference type="RefSeq" id="WP_072956420.1">
    <property type="nucleotide sequence ID" value="NZ_FQUT01000004.1"/>
</dbReference>
<dbReference type="GO" id="GO:0009052">
    <property type="term" value="P:pentose-phosphate shunt, non-oxidative branch"/>
    <property type="evidence" value="ECO:0007669"/>
    <property type="project" value="UniProtKB-UniRule"/>
</dbReference>
<feature type="binding site" evidence="3">
    <location>
        <begin position="30"/>
        <end position="33"/>
    </location>
    <ligand>
        <name>substrate</name>
    </ligand>
</feature>
<organism evidence="4 5">
    <name type="scientific">Chryseobacterium arachidis</name>
    <dbReference type="NCBI Taxonomy" id="1416778"/>
    <lineage>
        <taxon>Bacteria</taxon>
        <taxon>Pseudomonadati</taxon>
        <taxon>Bacteroidota</taxon>
        <taxon>Flavobacteriia</taxon>
        <taxon>Flavobacteriales</taxon>
        <taxon>Weeksellaceae</taxon>
        <taxon>Chryseobacterium group</taxon>
        <taxon>Chryseobacterium</taxon>
    </lineage>
</organism>
<dbReference type="UniPathway" id="UPA00115">
    <property type="reaction ID" value="UER00412"/>
</dbReference>
<comment type="similarity">
    <text evidence="3">Belongs to the ribose 5-phosphate isomerase family.</text>
</comment>
<evidence type="ECO:0000256" key="3">
    <source>
        <dbReference type="HAMAP-Rule" id="MF_00170"/>
    </source>
</evidence>
<feature type="active site" description="Proton acceptor" evidence="3">
    <location>
        <position position="107"/>
    </location>
</feature>
<evidence type="ECO:0000256" key="1">
    <source>
        <dbReference type="ARBA" id="ARBA00001713"/>
    </source>
</evidence>
<dbReference type="SUPFAM" id="SSF75445">
    <property type="entry name" value="D-ribose-5-phosphate isomerase (RpiA), lid domain"/>
    <property type="match status" value="1"/>
</dbReference>
<dbReference type="OrthoDB" id="5870696at2"/>
<keyword evidence="2 3" id="KW-0413">Isomerase</keyword>
<evidence type="ECO:0000313" key="5">
    <source>
        <dbReference type="Proteomes" id="UP000184518"/>
    </source>
</evidence>
<dbReference type="HAMAP" id="MF_00170">
    <property type="entry name" value="Rib_5P_isom_A"/>
    <property type="match status" value="1"/>
</dbReference>
<comment type="subunit">
    <text evidence="3">Homodimer.</text>
</comment>
<feature type="binding site" evidence="3">
    <location>
        <position position="125"/>
    </location>
    <ligand>
        <name>substrate</name>
    </ligand>
</feature>
<dbReference type="FunFam" id="3.40.50.1360:FF:000001">
    <property type="entry name" value="Ribose-5-phosphate isomerase A"/>
    <property type="match status" value="1"/>
</dbReference>
<dbReference type="EMBL" id="FQUT01000004">
    <property type="protein sequence ID" value="SHF43812.1"/>
    <property type="molecule type" value="Genomic_DNA"/>
</dbReference>
<dbReference type="InterPro" id="IPR037171">
    <property type="entry name" value="NagB/RpiA_transferase-like"/>
</dbReference>
<dbReference type="InterPro" id="IPR004788">
    <property type="entry name" value="Ribose5P_isomerase_type_A"/>
</dbReference>
<sequence length="231" mass="25255">MNRDLKKEKQIAALEAVKYVRDHTIIGLGTGSTVYYAIEEIGQLIKQGLQIQAVPTSVSTQKLAESLGIPLIDINMVDKIDLTIDGADEFTEDLKLIKGGGGALLREKIVASMTIEEIIIADSSKKVETLGNFKLPIEVIPFASNYVKNQISQLGGLGNIRFIKDDIFITDEGNYIMDADFGLIKDPVTLSDQLNTIEGIVGHGLFINLTTKIIMGSNDSIISFEKTPEKQ</sequence>
<dbReference type="GO" id="GO:0006014">
    <property type="term" value="P:D-ribose metabolic process"/>
    <property type="evidence" value="ECO:0007669"/>
    <property type="project" value="TreeGrafter"/>
</dbReference>
<keyword evidence="5" id="KW-1185">Reference proteome</keyword>
<gene>
    <name evidence="3" type="primary">rpiA</name>
    <name evidence="4" type="ORF">SAMN05443633_104225</name>
</gene>
<dbReference type="PANTHER" id="PTHR11934">
    <property type="entry name" value="RIBOSE-5-PHOSPHATE ISOMERASE"/>
    <property type="match status" value="1"/>
</dbReference>
<comment type="function">
    <text evidence="3">Catalyzes the reversible conversion of ribose-5-phosphate to ribulose 5-phosphate.</text>
</comment>
<name>A0A1M5BNN1_9FLAO</name>
<dbReference type="Gene3D" id="3.40.50.1360">
    <property type="match status" value="1"/>
</dbReference>
<feature type="binding site" evidence="3">
    <location>
        <begin position="85"/>
        <end position="88"/>
    </location>
    <ligand>
        <name>substrate</name>
    </ligand>
</feature>
<accession>A0A1M5BNN1</accession>
<comment type="pathway">
    <text evidence="3">Carbohydrate degradation; pentose phosphate pathway; D-ribose 5-phosphate from D-ribulose 5-phosphate (non-oxidative stage): step 1/1.</text>
</comment>
<dbReference type="Proteomes" id="UP000184518">
    <property type="component" value="Unassembled WGS sequence"/>
</dbReference>
<dbReference type="STRING" id="1416778.SAMN05443633_104225"/>
<evidence type="ECO:0000256" key="2">
    <source>
        <dbReference type="ARBA" id="ARBA00023235"/>
    </source>
</evidence>
<dbReference type="AlphaFoldDB" id="A0A1M5BNN1"/>
<evidence type="ECO:0000313" key="4">
    <source>
        <dbReference type="EMBL" id="SHF43812.1"/>
    </source>
</evidence>
<dbReference type="PANTHER" id="PTHR11934:SF0">
    <property type="entry name" value="RIBOSE-5-PHOSPHATE ISOMERASE"/>
    <property type="match status" value="1"/>
</dbReference>
<feature type="binding site" evidence="3">
    <location>
        <begin position="98"/>
        <end position="101"/>
    </location>
    <ligand>
        <name>substrate</name>
    </ligand>
</feature>
<dbReference type="CDD" id="cd01398">
    <property type="entry name" value="RPI_A"/>
    <property type="match status" value="1"/>
</dbReference>
<dbReference type="SUPFAM" id="SSF100950">
    <property type="entry name" value="NagB/RpiA/CoA transferase-like"/>
    <property type="match status" value="1"/>
</dbReference>
<dbReference type="Pfam" id="PF06026">
    <property type="entry name" value="Rib_5-P_isom_A"/>
    <property type="match status" value="1"/>
</dbReference>
<dbReference type="GO" id="GO:0004751">
    <property type="term" value="F:ribose-5-phosphate isomerase activity"/>
    <property type="evidence" value="ECO:0007669"/>
    <property type="project" value="UniProtKB-UniRule"/>
</dbReference>
<dbReference type="NCBIfam" id="NF001924">
    <property type="entry name" value="PRK00702.1"/>
    <property type="match status" value="1"/>
</dbReference>